<evidence type="ECO:0000313" key="4">
    <source>
        <dbReference type="Proteomes" id="UP001596002"/>
    </source>
</evidence>
<dbReference type="NCBIfam" id="NF001813">
    <property type="entry name" value="PRK00549.1"/>
    <property type="match status" value="1"/>
</dbReference>
<dbReference type="Pfam" id="PF00994">
    <property type="entry name" value="MoCF_biosynth"/>
    <property type="match status" value="1"/>
</dbReference>
<dbReference type="CDD" id="cd00885">
    <property type="entry name" value="cinA"/>
    <property type="match status" value="1"/>
</dbReference>
<accession>A0ABV9PVV5</accession>
<dbReference type="NCBIfam" id="TIGR00177">
    <property type="entry name" value="molyb_syn"/>
    <property type="match status" value="1"/>
</dbReference>
<organism evidence="3 4">
    <name type="scientific">Effusibacillus consociatus</name>
    <dbReference type="NCBI Taxonomy" id="1117041"/>
    <lineage>
        <taxon>Bacteria</taxon>
        <taxon>Bacillati</taxon>
        <taxon>Bacillota</taxon>
        <taxon>Bacilli</taxon>
        <taxon>Bacillales</taxon>
        <taxon>Alicyclobacillaceae</taxon>
        <taxon>Effusibacillus</taxon>
    </lineage>
</organism>
<name>A0ABV9PVV5_9BACL</name>
<comment type="caution">
    <text evidence="3">The sequence shown here is derived from an EMBL/GenBank/DDBJ whole genome shotgun (WGS) entry which is preliminary data.</text>
</comment>
<dbReference type="Gene3D" id="3.30.70.2860">
    <property type="match status" value="1"/>
</dbReference>
<dbReference type="RefSeq" id="WP_380024213.1">
    <property type="nucleotide sequence ID" value="NZ_JBHSHC010000016.1"/>
</dbReference>
<reference evidence="4" key="1">
    <citation type="journal article" date="2019" name="Int. J. Syst. Evol. Microbiol.">
        <title>The Global Catalogue of Microorganisms (GCM) 10K type strain sequencing project: providing services to taxonomists for standard genome sequencing and annotation.</title>
        <authorList>
            <consortium name="The Broad Institute Genomics Platform"/>
            <consortium name="The Broad Institute Genome Sequencing Center for Infectious Disease"/>
            <person name="Wu L."/>
            <person name="Ma J."/>
        </authorList>
    </citation>
    <scope>NUCLEOTIDE SEQUENCE [LARGE SCALE GENOMIC DNA]</scope>
    <source>
        <strain evidence="4">WYCCWR 12678</strain>
    </source>
</reference>
<dbReference type="InterPro" id="IPR036653">
    <property type="entry name" value="CinA-like_C"/>
</dbReference>
<dbReference type="PANTHER" id="PTHR13939:SF0">
    <property type="entry name" value="NMN AMIDOHYDROLASE-LIKE PROTEIN YFAY"/>
    <property type="match status" value="1"/>
</dbReference>
<dbReference type="InterPro" id="IPR008136">
    <property type="entry name" value="CinA_C"/>
</dbReference>
<dbReference type="InterPro" id="IPR036425">
    <property type="entry name" value="MoaB/Mog-like_dom_sf"/>
</dbReference>
<dbReference type="InterPro" id="IPR008135">
    <property type="entry name" value="Competence-induced_CinA"/>
</dbReference>
<dbReference type="InterPro" id="IPR041424">
    <property type="entry name" value="CinA_KH"/>
</dbReference>
<feature type="domain" description="MoaB/Mog" evidence="2">
    <location>
        <begin position="4"/>
        <end position="170"/>
    </location>
</feature>
<dbReference type="Gene3D" id="3.40.980.10">
    <property type="entry name" value="MoaB/Mog-like domain"/>
    <property type="match status" value="1"/>
</dbReference>
<dbReference type="Pfam" id="PF18146">
    <property type="entry name" value="CinA_KH"/>
    <property type="match status" value="1"/>
</dbReference>
<evidence type="ECO:0000313" key="3">
    <source>
        <dbReference type="EMBL" id="MFC4766376.1"/>
    </source>
</evidence>
<dbReference type="Pfam" id="PF02464">
    <property type="entry name" value="CinA"/>
    <property type="match status" value="1"/>
</dbReference>
<sequence>MRGEIIGVGTELLLGQIANTNAQYISDKLALEGVSIFYHQAVGDNQDRIKQVLSIAHLRSEIIVLTGGLGPTDDDLTRESVADFLNRKLELDANALRKLEQFFAGYGREMPSNNRKQVMLIEGGRFLENPRGTAPGQYVEADGRHYFLLPGPPTELRAMVTDQVIPIIRSIVGQQMTIRSRVLRLFGIGESAMELEISDILKNQANPTVAPLASEGEVTLRITAKAGSENEAYALIDPVEAQLRQRLGKYIYGIDDEILPVAVGKRLSARGQTVSLVESCTGGLLASMITDIPGSSGYFKQSWVTYDNEAKSAQLGVPKELLLTHGAVSEECARSMAEGARSRSGSDWAISITGIAGPGGATQEKPVGLVYIAVAGPDGTTAKEFRFRGDRQQIRIRAAKNALYSLVKRL</sequence>
<dbReference type="PANTHER" id="PTHR13939">
    <property type="entry name" value="NICOTINAMIDE-NUCLEOTIDE AMIDOHYDROLASE PNCC"/>
    <property type="match status" value="1"/>
</dbReference>
<keyword evidence="4" id="KW-1185">Reference proteome</keyword>
<evidence type="ECO:0000259" key="2">
    <source>
        <dbReference type="SMART" id="SM00852"/>
    </source>
</evidence>
<proteinExistence type="inferred from homology"/>
<dbReference type="NCBIfam" id="TIGR00199">
    <property type="entry name" value="PncC_domain"/>
    <property type="match status" value="1"/>
</dbReference>
<dbReference type="PIRSF" id="PIRSF006728">
    <property type="entry name" value="CinA"/>
    <property type="match status" value="1"/>
</dbReference>
<dbReference type="SMART" id="SM00852">
    <property type="entry name" value="MoCF_biosynth"/>
    <property type="match status" value="1"/>
</dbReference>
<dbReference type="NCBIfam" id="TIGR00200">
    <property type="entry name" value="cinA_nterm"/>
    <property type="match status" value="1"/>
</dbReference>
<dbReference type="SUPFAM" id="SSF142433">
    <property type="entry name" value="CinA-like"/>
    <property type="match status" value="1"/>
</dbReference>
<gene>
    <name evidence="1" type="primary">cinA</name>
    <name evidence="3" type="ORF">ACFO8Q_03060</name>
</gene>
<dbReference type="Gene3D" id="3.90.950.20">
    <property type="entry name" value="CinA-like"/>
    <property type="match status" value="1"/>
</dbReference>
<evidence type="ECO:0000256" key="1">
    <source>
        <dbReference type="HAMAP-Rule" id="MF_00226"/>
    </source>
</evidence>
<dbReference type="HAMAP" id="MF_00226_B">
    <property type="entry name" value="CinA_B"/>
    <property type="match status" value="1"/>
</dbReference>
<dbReference type="InterPro" id="IPR050101">
    <property type="entry name" value="CinA"/>
</dbReference>
<dbReference type="SUPFAM" id="SSF53218">
    <property type="entry name" value="Molybdenum cofactor biosynthesis proteins"/>
    <property type="match status" value="1"/>
</dbReference>
<dbReference type="Proteomes" id="UP001596002">
    <property type="component" value="Unassembled WGS sequence"/>
</dbReference>
<dbReference type="InterPro" id="IPR001453">
    <property type="entry name" value="MoaB/Mog_dom"/>
</dbReference>
<dbReference type="EMBL" id="JBHSHC010000016">
    <property type="protein sequence ID" value="MFC4766376.1"/>
    <property type="molecule type" value="Genomic_DNA"/>
</dbReference>
<comment type="similarity">
    <text evidence="1">Belongs to the CinA family.</text>
</comment>
<protein>
    <recommendedName>
        <fullName evidence="1">Putative competence-damage inducible protein</fullName>
    </recommendedName>
</protein>